<name>A0ABS8DYX4_9ACTN</name>
<comment type="caution">
    <text evidence="2">The sequence shown here is derived from an EMBL/GenBank/DDBJ whole genome shotgun (WGS) entry which is preliminary data.</text>
</comment>
<evidence type="ECO:0000313" key="2">
    <source>
        <dbReference type="EMBL" id="MCC0094085.1"/>
    </source>
</evidence>
<proteinExistence type="predicted"/>
<gene>
    <name evidence="2" type="ORF">K7B10_04625</name>
</gene>
<evidence type="ECO:0000256" key="1">
    <source>
        <dbReference type="SAM" id="MobiDB-lite"/>
    </source>
</evidence>
<feature type="region of interest" description="Disordered" evidence="1">
    <location>
        <begin position="38"/>
        <end position="58"/>
    </location>
</feature>
<organism evidence="2 3">
    <name type="scientific">Streptomyces flavotricini</name>
    <dbReference type="NCBI Taxonomy" id="66888"/>
    <lineage>
        <taxon>Bacteria</taxon>
        <taxon>Bacillati</taxon>
        <taxon>Actinomycetota</taxon>
        <taxon>Actinomycetes</taxon>
        <taxon>Kitasatosporales</taxon>
        <taxon>Streptomycetaceae</taxon>
        <taxon>Streptomyces</taxon>
    </lineage>
</organism>
<protein>
    <submittedName>
        <fullName evidence="2">Uncharacterized protein</fullName>
    </submittedName>
</protein>
<dbReference type="Proteomes" id="UP001520654">
    <property type="component" value="Unassembled WGS sequence"/>
</dbReference>
<dbReference type="EMBL" id="JAINUL010000001">
    <property type="protein sequence ID" value="MCC0094085.1"/>
    <property type="molecule type" value="Genomic_DNA"/>
</dbReference>
<accession>A0ABS8DYX4</accession>
<evidence type="ECO:0000313" key="3">
    <source>
        <dbReference type="Proteomes" id="UP001520654"/>
    </source>
</evidence>
<dbReference type="RefSeq" id="WP_229334672.1">
    <property type="nucleotide sequence ID" value="NZ_JAINUL010000001.1"/>
</dbReference>
<keyword evidence="3" id="KW-1185">Reference proteome</keyword>
<sequence length="58" mass="6085">MATLKSEAKAFLTLRVRLHFAGSSVRLVNAPGHRAVPLTDGMLEGRPSDLPADAEAAA</sequence>
<reference evidence="2 3" key="1">
    <citation type="submission" date="2021-08" db="EMBL/GenBank/DDBJ databases">
        <title>Genomic Architecture of Streptomyces flavotricini NGL1 and Streptomyces erythrochromogenes HMS4 With Differential Plant Beneficial attributes and laccase production capabilities.</title>
        <authorList>
            <person name="Salwan R."/>
            <person name="Kaur R."/>
            <person name="Sharma V."/>
        </authorList>
    </citation>
    <scope>NUCLEOTIDE SEQUENCE [LARGE SCALE GENOMIC DNA]</scope>
    <source>
        <strain evidence="2 3">NGL1</strain>
    </source>
</reference>